<dbReference type="Gene3D" id="3.20.20.140">
    <property type="entry name" value="Metal-dependent hydrolases"/>
    <property type="match status" value="1"/>
</dbReference>
<sequence>MQASRPYPVFDGHNDTLLKLELQAGTPKDGSFIDGNPFTHIDLPRAREGGFAGGLFAMFVPSVVARNGELSFNPADPANFAEIDQQTALGLTLRLVARAERLARASKGGISIVRSTAETRAAIDAGRLAVMLHIEGAEAIDTDFVALEVLRAAGLRSLGPVWSRSNAFGHGTPMACPSSPDTGPGLTDAGKALVTACNELKIQIDLSHITEKGFWDVAKLSDAPLVASHSNAHAISPSARNLTDNQLAAIAESRGLVGLNFHTGFLRPDGRATSDTPVELMVRHLDHMLSILGEDGVAIGSDFDGCLVPKEIRDAAGLPKLTAAMEAAGYGRELIEKICWKNWLSVLERAGI</sequence>
<organism evidence="1 2">
    <name type="scientific">Stappia albiluteola</name>
    <dbReference type="NCBI Taxonomy" id="2758565"/>
    <lineage>
        <taxon>Bacteria</taxon>
        <taxon>Pseudomonadati</taxon>
        <taxon>Pseudomonadota</taxon>
        <taxon>Alphaproteobacteria</taxon>
        <taxon>Hyphomicrobiales</taxon>
        <taxon>Stappiaceae</taxon>
        <taxon>Stappia</taxon>
    </lineage>
</organism>
<protein>
    <submittedName>
        <fullName evidence="1">Membrane dipeptidase</fullName>
    </submittedName>
</protein>
<dbReference type="SUPFAM" id="SSF51556">
    <property type="entry name" value="Metallo-dependent hydrolases"/>
    <property type="match status" value="1"/>
</dbReference>
<dbReference type="PANTHER" id="PTHR10443">
    <property type="entry name" value="MICROSOMAL DIPEPTIDASE"/>
    <property type="match status" value="1"/>
</dbReference>
<dbReference type="EMBL" id="JACFXV010000031">
    <property type="protein sequence ID" value="MBA5775893.1"/>
    <property type="molecule type" value="Genomic_DNA"/>
</dbReference>
<comment type="caution">
    <text evidence="1">The sequence shown here is derived from an EMBL/GenBank/DDBJ whole genome shotgun (WGS) entry which is preliminary data.</text>
</comment>
<dbReference type="GO" id="GO:0006508">
    <property type="term" value="P:proteolysis"/>
    <property type="evidence" value="ECO:0007669"/>
    <property type="project" value="InterPro"/>
</dbReference>
<dbReference type="PANTHER" id="PTHR10443:SF12">
    <property type="entry name" value="DIPEPTIDASE"/>
    <property type="match status" value="1"/>
</dbReference>
<evidence type="ECO:0000313" key="1">
    <source>
        <dbReference type="EMBL" id="MBA5775893.1"/>
    </source>
</evidence>
<proteinExistence type="predicted"/>
<gene>
    <name evidence="1" type="ORF">H2509_01995</name>
</gene>
<dbReference type="AlphaFoldDB" id="A0A839A8P5"/>
<dbReference type="CDD" id="cd01301">
    <property type="entry name" value="rDP_like"/>
    <property type="match status" value="1"/>
</dbReference>
<evidence type="ECO:0000313" key="2">
    <source>
        <dbReference type="Proteomes" id="UP000541109"/>
    </source>
</evidence>
<dbReference type="Proteomes" id="UP000541109">
    <property type="component" value="Unassembled WGS sequence"/>
</dbReference>
<keyword evidence="2" id="KW-1185">Reference proteome</keyword>
<dbReference type="RefSeq" id="WP_182161768.1">
    <property type="nucleotide sequence ID" value="NZ_JACFXV010000031.1"/>
</dbReference>
<dbReference type="Pfam" id="PF01244">
    <property type="entry name" value="Peptidase_M19"/>
    <property type="match status" value="1"/>
</dbReference>
<name>A0A839A8P5_9HYPH</name>
<dbReference type="PROSITE" id="PS51365">
    <property type="entry name" value="RENAL_DIPEPTIDASE_2"/>
    <property type="match status" value="1"/>
</dbReference>
<accession>A0A839A8P5</accession>
<dbReference type="GO" id="GO:0070573">
    <property type="term" value="F:metallodipeptidase activity"/>
    <property type="evidence" value="ECO:0007669"/>
    <property type="project" value="InterPro"/>
</dbReference>
<dbReference type="InterPro" id="IPR008257">
    <property type="entry name" value="Pept_M19"/>
</dbReference>
<reference evidence="1 2" key="1">
    <citation type="submission" date="2020-07" db="EMBL/GenBank/DDBJ databases">
        <title>Stappia sp., F7233, whole genome shotgun sequencing project.</title>
        <authorList>
            <person name="Jiang S."/>
            <person name="Liu Z.W."/>
            <person name="Du Z.J."/>
        </authorList>
    </citation>
    <scope>NUCLEOTIDE SEQUENCE [LARGE SCALE GENOMIC DNA]</scope>
    <source>
        <strain evidence="1 2">F7233</strain>
    </source>
</reference>
<dbReference type="InterPro" id="IPR032466">
    <property type="entry name" value="Metal_Hydrolase"/>
</dbReference>